<dbReference type="EMBL" id="JBHUMY010000004">
    <property type="protein sequence ID" value="MFD2659439.1"/>
    <property type="molecule type" value="Genomic_DNA"/>
</dbReference>
<organism evidence="1 2">
    <name type="scientific">Paenibacillus thailandensis</name>
    <dbReference type="NCBI Taxonomy" id="393250"/>
    <lineage>
        <taxon>Bacteria</taxon>
        <taxon>Bacillati</taxon>
        <taxon>Bacillota</taxon>
        <taxon>Bacilli</taxon>
        <taxon>Bacillales</taxon>
        <taxon>Paenibacillaceae</taxon>
        <taxon>Paenibacillus</taxon>
    </lineage>
</organism>
<protein>
    <submittedName>
        <fullName evidence="1">Pyocin knob domain-containing protein</fullName>
    </submittedName>
</protein>
<evidence type="ECO:0000313" key="1">
    <source>
        <dbReference type="EMBL" id="MFD2659439.1"/>
    </source>
</evidence>
<dbReference type="Proteomes" id="UP001597493">
    <property type="component" value="Unassembled WGS sequence"/>
</dbReference>
<sequence length="198" mass="20908">MAYDPTDWKDRAVQRPLTYTMQDNGDGTITLIPAPGTVYEPGTAFSAALANKMEQGIADAQTPANILAWLKTVDGAGSGLDADTLDGIHASTFAQRTGDAFGGADLNNFTISGFYRLWDNLVNAPSGADYGQMLVVHGGGDTILQVVSGYSNGMISFRTGNPPNIGGTGSWSAWMNFYHTGKKPVILEGIYTSSDTAT</sequence>
<comment type="caution">
    <text evidence="1">The sequence shown here is derived from an EMBL/GenBank/DDBJ whole genome shotgun (WGS) entry which is preliminary data.</text>
</comment>
<reference evidence="2" key="1">
    <citation type="journal article" date="2019" name="Int. J. Syst. Evol. Microbiol.">
        <title>The Global Catalogue of Microorganisms (GCM) 10K type strain sequencing project: providing services to taxonomists for standard genome sequencing and annotation.</title>
        <authorList>
            <consortium name="The Broad Institute Genomics Platform"/>
            <consortium name="The Broad Institute Genome Sequencing Center for Infectious Disease"/>
            <person name="Wu L."/>
            <person name="Ma J."/>
        </authorList>
    </citation>
    <scope>NUCLEOTIDE SEQUENCE [LARGE SCALE GENOMIC DNA]</scope>
    <source>
        <strain evidence="2">TISTR 1827</strain>
    </source>
</reference>
<gene>
    <name evidence="1" type="ORF">ACFSW5_04070</name>
</gene>
<dbReference type="CDD" id="cd19958">
    <property type="entry name" value="pyocin_knob"/>
    <property type="match status" value="1"/>
</dbReference>
<dbReference type="RefSeq" id="WP_379270133.1">
    <property type="nucleotide sequence ID" value="NZ_JBHUMY010000004.1"/>
</dbReference>
<keyword evidence="2" id="KW-1185">Reference proteome</keyword>
<proteinExistence type="predicted"/>
<feature type="non-terminal residue" evidence="1">
    <location>
        <position position="198"/>
    </location>
</feature>
<evidence type="ECO:0000313" key="2">
    <source>
        <dbReference type="Proteomes" id="UP001597493"/>
    </source>
</evidence>
<accession>A0ABW5QSN9</accession>
<name>A0ABW5QSN9_9BACL</name>